<accession>A0ABP7DUU6</accession>
<dbReference type="Proteomes" id="UP001501536">
    <property type="component" value="Unassembled WGS sequence"/>
</dbReference>
<keyword evidence="2" id="KW-0812">Transmembrane</keyword>
<feature type="transmembrane region" description="Helical" evidence="2">
    <location>
        <begin position="35"/>
        <end position="53"/>
    </location>
</feature>
<dbReference type="RefSeq" id="WP_344885058.1">
    <property type="nucleotide sequence ID" value="NZ_BAABCJ010000006.1"/>
</dbReference>
<dbReference type="EMBL" id="BAABCJ010000006">
    <property type="protein sequence ID" value="GAA3709865.1"/>
    <property type="molecule type" value="Genomic_DNA"/>
</dbReference>
<evidence type="ECO:0000256" key="1">
    <source>
        <dbReference type="SAM" id="MobiDB-lite"/>
    </source>
</evidence>
<comment type="caution">
    <text evidence="3">The sequence shown here is derived from an EMBL/GenBank/DDBJ whole genome shotgun (WGS) entry which is preliminary data.</text>
</comment>
<gene>
    <name evidence="3" type="ORF">GCM10022377_24400</name>
</gene>
<evidence type="ECO:0000313" key="3">
    <source>
        <dbReference type="EMBL" id="GAA3709865.1"/>
    </source>
</evidence>
<evidence type="ECO:0000256" key="2">
    <source>
        <dbReference type="SAM" id="Phobius"/>
    </source>
</evidence>
<protein>
    <recommendedName>
        <fullName evidence="5">Alkaline shock response membrane anchor protein AmaP</fullName>
    </recommendedName>
</protein>
<feature type="compositionally biased region" description="Basic and acidic residues" evidence="1">
    <location>
        <begin position="10"/>
        <end position="21"/>
    </location>
</feature>
<keyword evidence="2" id="KW-0472">Membrane</keyword>
<evidence type="ECO:0000313" key="4">
    <source>
        <dbReference type="Proteomes" id="UP001501536"/>
    </source>
</evidence>
<feature type="region of interest" description="Disordered" evidence="1">
    <location>
        <begin position="1"/>
        <end position="21"/>
    </location>
</feature>
<reference evidence="4" key="1">
    <citation type="journal article" date="2019" name="Int. J. Syst. Evol. Microbiol.">
        <title>The Global Catalogue of Microorganisms (GCM) 10K type strain sequencing project: providing services to taxonomists for standard genome sequencing and annotation.</title>
        <authorList>
            <consortium name="The Broad Institute Genomics Platform"/>
            <consortium name="The Broad Institute Genome Sequencing Center for Infectious Disease"/>
            <person name="Wu L."/>
            <person name="Ma J."/>
        </authorList>
    </citation>
    <scope>NUCLEOTIDE SEQUENCE [LARGE SCALE GENOMIC DNA]</scope>
    <source>
        <strain evidence="4">JCM 16961</strain>
    </source>
</reference>
<keyword evidence="4" id="KW-1185">Reference proteome</keyword>
<proteinExistence type="predicted"/>
<evidence type="ECO:0008006" key="5">
    <source>
        <dbReference type="Google" id="ProtNLM"/>
    </source>
</evidence>
<sequence>MNPHPTGPQERTDDAARERERARIARRQLRSPRSFASIVAALLVAAICLYFMFEAAMKSIGQDVWIKSPGQWWDWFAQLPRTADPVLLPLASLLLLLIGLYFLLQGILPGRKARRILPNDRAVVLVDHEVIAATLARRARTEANVSPEQVMVVVGHTLVDVNVRPTSGIRLRTDAIQRAVEDELVRNLVDPLPKVRVRISESGVVGQ</sequence>
<name>A0ABP7DUU6_9MICC</name>
<keyword evidence="2" id="KW-1133">Transmembrane helix</keyword>
<organism evidence="3 4">
    <name type="scientific">Zhihengliuella alba</name>
    <dbReference type="NCBI Taxonomy" id="547018"/>
    <lineage>
        <taxon>Bacteria</taxon>
        <taxon>Bacillati</taxon>
        <taxon>Actinomycetota</taxon>
        <taxon>Actinomycetes</taxon>
        <taxon>Micrococcales</taxon>
        <taxon>Micrococcaceae</taxon>
        <taxon>Zhihengliuella</taxon>
    </lineage>
</organism>
<feature type="transmembrane region" description="Helical" evidence="2">
    <location>
        <begin position="86"/>
        <end position="104"/>
    </location>
</feature>